<dbReference type="PANTHER" id="PTHR47706:SF4">
    <property type="entry name" value="NMRA-LIKE DOMAIN-CONTAINING PROTEIN"/>
    <property type="match status" value="1"/>
</dbReference>
<keyword evidence="6" id="KW-1185">Reference proteome</keyword>
<feature type="domain" description="NmrA-like" evidence="4">
    <location>
        <begin position="3"/>
        <end position="305"/>
    </location>
</feature>
<dbReference type="Gene3D" id="3.90.25.10">
    <property type="entry name" value="UDP-galactose 4-epimerase, domain 1"/>
    <property type="match status" value="1"/>
</dbReference>
<evidence type="ECO:0000313" key="5">
    <source>
        <dbReference type="EMBL" id="KAG4416760.1"/>
    </source>
</evidence>
<dbReference type="GO" id="GO:0016491">
    <property type="term" value="F:oxidoreductase activity"/>
    <property type="evidence" value="ECO:0007669"/>
    <property type="project" value="UniProtKB-KW"/>
</dbReference>
<name>A0A8H7T8E4_9HELO</name>
<evidence type="ECO:0000256" key="3">
    <source>
        <dbReference type="ARBA" id="ARBA00023002"/>
    </source>
</evidence>
<dbReference type="InterPro" id="IPR036291">
    <property type="entry name" value="NAD(P)-bd_dom_sf"/>
</dbReference>
<dbReference type="Pfam" id="PF05368">
    <property type="entry name" value="NmrA"/>
    <property type="match status" value="1"/>
</dbReference>
<evidence type="ECO:0000313" key="6">
    <source>
        <dbReference type="Proteomes" id="UP000664132"/>
    </source>
</evidence>
<dbReference type="SUPFAM" id="SSF51735">
    <property type="entry name" value="NAD(P)-binding Rossmann-fold domains"/>
    <property type="match status" value="1"/>
</dbReference>
<keyword evidence="2" id="KW-0521">NADP</keyword>
<evidence type="ECO:0000256" key="2">
    <source>
        <dbReference type="ARBA" id="ARBA00022857"/>
    </source>
</evidence>
<reference evidence="5" key="1">
    <citation type="submission" date="2021-02" db="EMBL/GenBank/DDBJ databases">
        <title>Genome sequence Cadophora malorum strain M34.</title>
        <authorList>
            <person name="Stefanovic E."/>
            <person name="Vu D."/>
            <person name="Scully C."/>
            <person name="Dijksterhuis J."/>
            <person name="Roader J."/>
            <person name="Houbraken J."/>
        </authorList>
    </citation>
    <scope>NUCLEOTIDE SEQUENCE</scope>
    <source>
        <strain evidence="5">M34</strain>
    </source>
</reference>
<dbReference type="InterPro" id="IPR008030">
    <property type="entry name" value="NmrA-like"/>
</dbReference>
<evidence type="ECO:0000259" key="4">
    <source>
        <dbReference type="Pfam" id="PF05368"/>
    </source>
</evidence>
<accession>A0A8H7T8E4</accession>
<evidence type="ECO:0000256" key="1">
    <source>
        <dbReference type="ARBA" id="ARBA00005725"/>
    </source>
</evidence>
<dbReference type="OrthoDB" id="419598at2759"/>
<dbReference type="Gene3D" id="3.40.50.720">
    <property type="entry name" value="NAD(P)-binding Rossmann-like Domain"/>
    <property type="match status" value="1"/>
</dbReference>
<sequence>MVKVAVAGGSGGVGSAIVEALKQQSSHEYIILSRKDNPELSAEIGVEIIGVNYTDLDSAKKVLEDNNIHTILSALSLQSQEQSDAQIGLIRAAAASSTVKRFAPSEFGIPYGDKHIASFPLVAFKVAAIAELKKTNLEYTLFSNGFFADYFGMPKVKSYLQPLVLVIDIGHKIAGIPGSGDTPVTFTTTGDVGKFVVASLGLEKWSERSSIVGDKKTFNEVLAIAEKATGSKFQTSYDPIEKLQKGEITELPSHVHVYPFFPKPALQGMLALFGIWFESGEFDFSTSEGTFLNERFPDIKPTSLEKVITEGWA</sequence>
<comment type="similarity">
    <text evidence="1">Belongs to the NmrA-type oxidoreductase family. Isoflavone reductase subfamily.</text>
</comment>
<dbReference type="PANTHER" id="PTHR47706">
    <property type="entry name" value="NMRA-LIKE FAMILY PROTEIN"/>
    <property type="match status" value="1"/>
</dbReference>
<dbReference type="Proteomes" id="UP000664132">
    <property type="component" value="Unassembled WGS sequence"/>
</dbReference>
<organism evidence="5 6">
    <name type="scientific">Cadophora malorum</name>
    <dbReference type="NCBI Taxonomy" id="108018"/>
    <lineage>
        <taxon>Eukaryota</taxon>
        <taxon>Fungi</taxon>
        <taxon>Dikarya</taxon>
        <taxon>Ascomycota</taxon>
        <taxon>Pezizomycotina</taxon>
        <taxon>Leotiomycetes</taxon>
        <taxon>Helotiales</taxon>
        <taxon>Ploettnerulaceae</taxon>
        <taxon>Cadophora</taxon>
    </lineage>
</organism>
<protein>
    <recommendedName>
        <fullName evidence="4">NmrA-like domain-containing protein</fullName>
    </recommendedName>
</protein>
<dbReference type="AlphaFoldDB" id="A0A8H7T8E4"/>
<keyword evidence="3" id="KW-0560">Oxidoreductase</keyword>
<comment type="caution">
    <text evidence="5">The sequence shown here is derived from an EMBL/GenBank/DDBJ whole genome shotgun (WGS) entry which is preliminary data.</text>
</comment>
<dbReference type="EMBL" id="JAFJYH010000175">
    <property type="protein sequence ID" value="KAG4416760.1"/>
    <property type="molecule type" value="Genomic_DNA"/>
</dbReference>
<gene>
    <name evidence="5" type="ORF">IFR04_010089</name>
</gene>
<dbReference type="InterPro" id="IPR051609">
    <property type="entry name" value="NmrA/Isoflavone_reductase-like"/>
</dbReference>
<proteinExistence type="inferred from homology"/>